<feature type="compositionally biased region" description="Basic and acidic residues" evidence="1">
    <location>
        <begin position="101"/>
        <end position="110"/>
    </location>
</feature>
<sequence length="1041" mass="111312">MDHIPGSYPADTPVATPQATPQQEPTMLAQPPSQHHGIFAHHEHPERNKLHKSDDPRGHKQADSGVGFGTLSSDLIQSSKATEPRTLPLLDTTEGSVQSDKLADEPRRSDSPPSQRDPAYTFAPEQGSATSDEHEHTQRKVDKESTLKGPADDNSPPYWGNLPKAARGGIYNTVTGHGSPKDDHAQHHNLPQRGGVYNTVAGHGSQDEESRRHASQDAAYVAAPLPEIKEDKPLQLEETTGRSGSTHGGFLPVTTDARDTSLSGASKMADNKLGASEQASRTTSTMESGPRAFPLVSEHDRLGSQPNYEDNRDVHETEPRTRDSSLLPAAAAAGAGTSMLASEKEKPKKLQKRQGSPVEEVRGRHEEEAPRDKFIGGSLPHRPKDRSKSRSKSKGDDNSPNGKKHSILGIFHRRKDSKGEVEEAKKEETDHHSRHREEAAGAAAAGSGTYGLLHHHKDNETKDKRSTSEPMASQHDRHRSGKRMSVNENAAATVADSAGAFGILYQKPEEKAAPSQPRVSDVSQRQAEPQHSTKRMSGNESAAATAAESAGAFGILYQKPTNDKSSQPVNEQTTGSTVPRVPTKSEKRRSCSPRSSAVLADEMQAQAPGWESARESSSQVSPTDSHTQSTDAAKYAAAGATAGLGASLFAREHSRNTEPNTGAPVFEQPREPPSTPFTASRSSGSKTDRRSQSPKSMPKTLTRHSEEVTSKPGDYNKLTSGTASGVKPRASSHSMDHSQTTSNSGEEYNVLRSGTASGVKTSVMSSQRASKDSRGMASGEDEQYNHLGSGTASGVKAGSTRIPSQDQSRQTVGGGSSAAEPSDEEYNVLPSGTPSGVKIRPRTQHSTYADGSDGHRASTEHDQQKMVSSGIPSNVDANRQQPHAPQNEMEAARDTLVAAPMPMPSLGYGTALHNEDYPPLEMAQDMSPAVLPDSYKEHSHAVPNKETQSGASKKSTSSSSYSQPEYTNRSTDPALAAANGAWAASAGPSSGVPDRAKILHKCEHCGKDNDISSQFTRDNIAKMNSKSASTGNWWQSAWTSA</sequence>
<proteinExistence type="predicted"/>
<reference evidence="2" key="2">
    <citation type="submission" date="2023-05" db="EMBL/GenBank/DDBJ databases">
        <authorList>
            <consortium name="Lawrence Berkeley National Laboratory"/>
            <person name="Steindorff A."/>
            <person name="Hensen N."/>
            <person name="Bonometti L."/>
            <person name="Westerberg I."/>
            <person name="Brannstrom I.O."/>
            <person name="Guillou S."/>
            <person name="Cros-Aarteil S."/>
            <person name="Calhoun S."/>
            <person name="Haridas S."/>
            <person name="Kuo A."/>
            <person name="Mondo S."/>
            <person name="Pangilinan J."/>
            <person name="Riley R."/>
            <person name="Labutti K."/>
            <person name="Andreopoulos B."/>
            <person name="Lipzen A."/>
            <person name="Chen C."/>
            <person name="Yanf M."/>
            <person name="Daum C."/>
            <person name="Ng V."/>
            <person name="Clum A."/>
            <person name="Ohm R."/>
            <person name="Martin F."/>
            <person name="Silar P."/>
            <person name="Natvig D."/>
            <person name="Lalanne C."/>
            <person name="Gautier V."/>
            <person name="Ament-Velasquez S.L."/>
            <person name="Kruys A."/>
            <person name="Hutchinson M.I."/>
            <person name="Powell A.J."/>
            <person name="Barry K."/>
            <person name="Miller A.N."/>
            <person name="Grigoriev I.V."/>
            <person name="Debuchy R."/>
            <person name="Gladieux P."/>
            <person name="Thoren M.H."/>
            <person name="Johannesson H."/>
        </authorList>
    </citation>
    <scope>NUCLEOTIDE SEQUENCE</scope>
    <source>
        <strain evidence="2">PSN243</strain>
    </source>
</reference>
<feature type="compositionally biased region" description="Basic residues" evidence="1">
    <location>
        <begin position="402"/>
        <end position="416"/>
    </location>
</feature>
<feature type="compositionally biased region" description="Basic residues" evidence="1">
    <location>
        <begin position="381"/>
        <end position="392"/>
    </location>
</feature>
<feature type="compositionally biased region" description="Low complexity" evidence="1">
    <location>
        <begin position="949"/>
        <end position="962"/>
    </location>
</feature>
<gene>
    <name evidence="2" type="ORF">QBC34DRAFT_402886</name>
</gene>
<evidence type="ECO:0000313" key="3">
    <source>
        <dbReference type="Proteomes" id="UP001321760"/>
    </source>
</evidence>
<feature type="compositionally biased region" description="Basic and acidic residues" evidence="1">
    <location>
        <begin position="359"/>
        <end position="374"/>
    </location>
</feature>
<name>A0AAV9GQP4_9PEZI</name>
<accession>A0AAV9GQP4</accession>
<feature type="compositionally biased region" description="Basic and acidic residues" evidence="1">
    <location>
        <begin position="309"/>
        <end position="323"/>
    </location>
</feature>
<dbReference type="Proteomes" id="UP001321760">
    <property type="component" value="Unassembled WGS sequence"/>
</dbReference>
<feature type="compositionally biased region" description="Polar residues" evidence="1">
    <location>
        <begin position="801"/>
        <end position="811"/>
    </location>
</feature>
<feature type="compositionally biased region" description="Low complexity" evidence="1">
    <location>
        <begin position="540"/>
        <end position="552"/>
    </location>
</feature>
<feature type="compositionally biased region" description="Basic and acidic residues" evidence="1">
    <location>
        <begin position="457"/>
        <end position="467"/>
    </location>
</feature>
<reference evidence="2" key="1">
    <citation type="journal article" date="2023" name="Mol. Phylogenet. Evol.">
        <title>Genome-scale phylogeny and comparative genomics of the fungal order Sordariales.</title>
        <authorList>
            <person name="Hensen N."/>
            <person name="Bonometti L."/>
            <person name="Westerberg I."/>
            <person name="Brannstrom I.O."/>
            <person name="Guillou S."/>
            <person name="Cros-Aarteil S."/>
            <person name="Calhoun S."/>
            <person name="Haridas S."/>
            <person name="Kuo A."/>
            <person name="Mondo S."/>
            <person name="Pangilinan J."/>
            <person name="Riley R."/>
            <person name="LaButti K."/>
            <person name="Andreopoulos B."/>
            <person name="Lipzen A."/>
            <person name="Chen C."/>
            <person name="Yan M."/>
            <person name="Daum C."/>
            <person name="Ng V."/>
            <person name="Clum A."/>
            <person name="Steindorff A."/>
            <person name="Ohm R.A."/>
            <person name="Martin F."/>
            <person name="Silar P."/>
            <person name="Natvig D.O."/>
            <person name="Lalanne C."/>
            <person name="Gautier V."/>
            <person name="Ament-Velasquez S.L."/>
            <person name="Kruys A."/>
            <person name="Hutchinson M.I."/>
            <person name="Powell A.J."/>
            <person name="Barry K."/>
            <person name="Miller A.N."/>
            <person name="Grigoriev I.V."/>
            <person name="Debuchy R."/>
            <person name="Gladieux P."/>
            <person name="Hiltunen Thoren M."/>
            <person name="Johannesson H."/>
        </authorList>
    </citation>
    <scope>NUCLEOTIDE SEQUENCE</scope>
    <source>
        <strain evidence="2">PSN243</strain>
    </source>
</reference>
<feature type="compositionally biased region" description="Basic and acidic residues" evidence="1">
    <location>
        <begin position="40"/>
        <end position="62"/>
    </location>
</feature>
<organism evidence="2 3">
    <name type="scientific">Podospora aff. communis PSN243</name>
    <dbReference type="NCBI Taxonomy" id="3040156"/>
    <lineage>
        <taxon>Eukaryota</taxon>
        <taxon>Fungi</taxon>
        <taxon>Dikarya</taxon>
        <taxon>Ascomycota</taxon>
        <taxon>Pezizomycotina</taxon>
        <taxon>Sordariomycetes</taxon>
        <taxon>Sordariomycetidae</taxon>
        <taxon>Sordariales</taxon>
        <taxon>Podosporaceae</taxon>
        <taxon>Podospora</taxon>
    </lineage>
</organism>
<evidence type="ECO:0000313" key="2">
    <source>
        <dbReference type="EMBL" id="KAK4450572.1"/>
    </source>
</evidence>
<feature type="compositionally biased region" description="Polar residues" evidence="1">
    <location>
        <begin position="15"/>
        <end position="25"/>
    </location>
</feature>
<feature type="region of interest" description="Disordered" evidence="1">
    <location>
        <begin position="647"/>
        <end position="893"/>
    </location>
</feature>
<dbReference type="EMBL" id="MU865932">
    <property type="protein sequence ID" value="KAK4450572.1"/>
    <property type="molecule type" value="Genomic_DNA"/>
</dbReference>
<feature type="compositionally biased region" description="Polar residues" evidence="1">
    <location>
        <begin position="865"/>
        <end position="884"/>
    </location>
</feature>
<feature type="compositionally biased region" description="Polar residues" evidence="1">
    <location>
        <begin position="517"/>
        <end position="539"/>
    </location>
</feature>
<dbReference type="AlphaFoldDB" id="A0AAV9GQP4"/>
<feature type="compositionally biased region" description="Basic and acidic residues" evidence="1">
    <location>
        <begin position="417"/>
        <end position="439"/>
    </location>
</feature>
<feature type="compositionally biased region" description="Polar residues" evidence="1">
    <location>
        <begin position="731"/>
        <end position="768"/>
    </location>
</feature>
<comment type="caution">
    <text evidence="2">The sequence shown here is derived from an EMBL/GenBank/DDBJ whole genome shotgun (WGS) entry which is preliminary data.</text>
</comment>
<feature type="compositionally biased region" description="Basic and acidic residues" evidence="1">
    <location>
        <begin position="131"/>
        <end position="146"/>
    </location>
</feature>
<feature type="compositionally biased region" description="Polar residues" evidence="1">
    <location>
        <begin position="676"/>
        <end position="685"/>
    </location>
</feature>
<feature type="compositionally biased region" description="Polar residues" evidence="1">
    <location>
        <begin position="615"/>
        <end position="631"/>
    </location>
</feature>
<feature type="compositionally biased region" description="Basic and acidic residues" evidence="1">
    <location>
        <begin position="205"/>
        <end position="215"/>
    </location>
</feature>
<keyword evidence="3" id="KW-1185">Reference proteome</keyword>
<feature type="compositionally biased region" description="Basic and acidic residues" evidence="1">
    <location>
        <begin position="852"/>
        <end position="864"/>
    </location>
</feature>
<feature type="compositionally biased region" description="Polar residues" evidence="1">
    <location>
        <begin position="70"/>
        <end position="81"/>
    </location>
</feature>
<evidence type="ECO:0000256" key="1">
    <source>
        <dbReference type="SAM" id="MobiDB-lite"/>
    </source>
</evidence>
<feature type="region of interest" description="Disordered" evidence="1">
    <location>
        <begin position="934"/>
        <end position="971"/>
    </location>
</feature>
<feature type="compositionally biased region" description="Polar residues" evidence="1">
    <location>
        <begin position="559"/>
        <end position="577"/>
    </location>
</feature>
<feature type="compositionally biased region" description="Polar residues" evidence="1">
    <location>
        <begin position="277"/>
        <end position="287"/>
    </location>
</feature>
<feature type="region of interest" description="Disordered" evidence="1">
    <location>
        <begin position="1"/>
        <end position="634"/>
    </location>
</feature>
<protein>
    <submittedName>
        <fullName evidence="2">Uncharacterized protein</fullName>
    </submittedName>
</protein>